<gene>
    <name evidence="1" type="ORF">Pta02_74700</name>
</gene>
<dbReference type="AlphaFoldDB" id="A0A8J3T3M7"/>
<accession>A0A8J3T3M7</accession>
<dbReference type="EMBL" id="BOOK01000069">
    <property type="protein sequence ID" value="GII05462.1"/>
    <property type="molecule type" value="Genomic_DNA"/>
</dbReference>
<organism evidence="1 2">
    <name type="scientific">Planobispora takensis</name>
    <dbReference type="NCBI Taxonomy" id="1367882"/>
    <lineage>
        <taxon>Bacteria</taxon>
        <taxon>Bacillati</taxon>
        <taxon>Actinomycetota</taxon>
        <taxon>Actinomycetes</taxon>
        <taxon>Streptosporangiales</taxon>
        <taxon>Streptosporangiaceae</taxon>
        <taxon>Planobispora</taxon>
    </lineage>
</organism>
<name>A0A8J3T3M7_9ACTN</name>
<proteinExistence type="predicted"/>
<evidence type="ECO:0000313" key="1">
    <source>
        <dbReference type="EMBL" id="GII05462.1"/>
    </source>
</evidence>
<keyword evidence="2" id="KW-1185">Reference proteome</keyword>
<protein>
    <submittedName>
        <fullName evidence="1">Uncharacterized protein</fullName>
    </submittedName>
</protein>
<evidence type="ECO:0000313" key="2">
    <source>
        <dbReference type="Proteomes" id="UP000634476"/>
    </source>
</evidence>
<dbReference type="Proteomes" id="UP000634476">
    <property type="component" value="Unassembled WGS sequence"/>
</dbReference>
<reference evidence="1" key="1">
    <citation type="submission" date="2021-01" db="EMBL/GenBank/DDBJ databases">
        <title>Whole genome shotgun sequence of Planobispora takensis NBRC 109077.</title>
        <authorList>
            <person name="Komaki H."/>
            <person name="Tamura T."/>
        </authorList>
    </citation>
    <scope>NUCLEOTIDE SEQUENCE</scope>
    <source>
        <strain evidence="1">NBRC 109077</strain>
    </source>
</reference>
<dbReference type="RefSeq" id="WP_203879675.1">
    <property type="nucleotide sequence ID" value="NZ_BOOK01000069.1"/>
</dbReference>
<comment type="caution">
    <text evidence="1">The sequence shown here is derived from an EMBL/GenBank/DDBJ whole genome shotgun (WGS) entry which is preliminary data.</text>
</comment>
<sequence>MSTPAPIRASSALGWDDVTIGDHLIIRREFSPVHPTTGDHVAEWSGRLIDNSRWGFSLLGEDGRRHGFFAWEDGPGYRQIVTRRPGPASSASAG</sequence>